<reference evidence="2 3" key="1">
    <citation type="submission" date="2023-07" db="EMBL/GenBank/DDBJ databases">
        <title>Sorghum-associated microbial communities from plants grown in Nebraska, USA.</title>
        <authorList>
            <person name="Schachtman D."/>
        </authorList>
    </citation>
    <scope>NUCLEOTIDE SEQUENCE [LARGE SCALE GENOMIC DNA]</scope>
    <source>
        <strain evidence="2 3">BE313</strain>
    </source>
</reference>
<dbReference type="Proteomes" id="UP001180487">
    <property type="component" value="Unassembled WGS sequence"/>
</dbReference>
<gene>
    <name evidence="2" type="ORF">J2X19_003445</name>
</gene>
<name>A0ABU2CBQ1_9BURK</name>
<feature type="region of interest" description="Disordered" evidence="1">
    <location>
        <begin position="62"/>
        <end position="82"/>
    </location>
</feature>
<feature type="compositionally biased region" description="Basic residues" evidence="1">
    <location>
        <begin position="197"/>
        <end position="208"/>
    </location>
</feature>
<evidence type="ECO:0008006" key="4">
    <source>
        <dbReference type="Google" id="ProtNLM"/>
    </source>
</evidence>
<evidence type="ECO:0000256" key="1">
    <source>
        <dbReference type="SAM" id="MobiDB-lite"/>
    </source>
</evidence>
<evidence type="ECO:0000313" key="3">
    <source>
        <dbReference type="Proteomes" id="UP001180487"/>
    </source>
</evidence>
<dbReference type="EMBL" id="JAVDXT010000003">
    <property type="protein sequence ID" value="MDR7378751.1"/>
    <property type="molecule type" value="Genomic_DNA"/>
</dbReference>
<proteinExistence type="predicted"/>
<keyword evidence="3" id="KW-1185">Reference proteome</keyword>
<sequence length="208" mass="23082">MMPPEAFDAAAVLASLRSAGAQHWDPVRFRYLEALQQRLQAAPEPVRRIVDGKLQTALAAYAERGGRRPRTSQSESIPPPTSPLAALNAYIRTATQADAAVNGPPVGWGGRPELKSVQGFREVWSKFAVVDQVEQSLKRGPENAGPLNSHMLVLRSLATMRELSPEYLRRFLSHAETLLWLDQESQRLRAPQARSARPSRRKKKGDAE</sequence>
<organism evidence="2 3">
    <name type="scientific">Rhodoferax ferrireducens</name>
    <dbReference type="NCBI Taxonomy" id="192843"/>
    <lineage>
        <taxon>Bacteria</taxon>
        <taxon>Pseudomonadati</taxon>
        <taxon>Pseudomonadota</taxon>
        <taxon>Betaproteobacteria</taxon>
        <taxon>Burkholderiales</taxon>
        <taxon>Comamonadaceae</taxon>
        <taxon>Rhodoferax</taxon>
    </lineage>
</organism>
<feature type="region of interest" description="Disordered" evidence="1">
    <location>
        <begin position="188"/>
        <end position="208"/>
    </location>
</feature>
<comment type="caution">
    <text evidence="2">The sequence shown here is derived from an EMBL/GenBank/DDBJ whole genome shotgun (WGS) entry which is preliminary data.</text>
</comment>
<evidence type="ECO:0000313" key="2">
    <source>
        <dbReference type="EMBL" id="MDR7378751.1"/>
    </source>
</evidence>
<dbReference type="Pfam" id="PF11445">
    <property type="entry name" value="DUF2894"/>
    <property type="match status" value="1"/>
</dbReference>
<dbReference type="RefSeq" id="WP_310375029.1">
    <property type="nucleotide sequence ID" value="NZ_JAVDXT010000003.1"/>
</dbReference>
<dbReference type="InterPro" id="IPR021549">
    <property type="entry name" value="DUF2894"/>
</dbReference>
<protein>
    <recommendedName>
        <fullName evidence="4">DUF2894 domain-containing protein</fullName>
    </recommendedName>
</protein>
<accession>A0ABU2CBQ1</accession>